<evidence type="ECO:0000256" key="3">
    <source>
        <dbReference type="ARBA" id="ARBA00022729"/>
    </source>
</evidence>
<feature type="chain" id="PRO_5047476387" description="Putrescine-binding periplasmic protein" evidence="6">
    <location>
        <begin position="23"/>
        <end position="363"/>
    </location>
</feature>
<dbReference type="Pfam" id="PF13416">
    <property type="entry name" value="SBP_bac_8"/>
    <property type="match status" value="1"/>
</dbReference>
<evidence type="ECO:0000256" key="2">
    <source>
        <dbReference type="ARBA" id="ARBA00022448"/>
    </source>
</evidence>
<comment type="function">
    <text evidence="5">Required for the activity of the bacterial periplasmic transport system of putrescine.</text>
</comment>
<dbReference type="PRINTS" id="PR00909">
    <property type="entry name" value="SPERMDNBNDNG"/>
</dbReference>
<keyword evidence="2 5" id="KW-0813">Transport</keyword>
<evidence type="ECO:0000256" key="1">
    <source>
        <dbReference type="ARBA" id="ARBA00004418"/>
    </source>
</evidence>
<keyword evidence="4 5" id="KW-0574">Periplasm</keyword>
<proteinExistence type="inferred from homology"/>
<dbReference type="SUPFAM" id="SSF53850">
    <property type="entry name" value="Periplasmic binding protein-like II"/>
    <property type="match status" value="1"/>
</dbReference>
<dbReference type="PANTHER" id="PTHR30222:SF12">
    <property type="entry name" value="NORSPERMIDINE SENSOR"/>
    <property type="match status" value="1"/>
</dbReference>
<dbReference type="InterPro" id="IPR006059">
    <property type="entry name" value="SBP"/>
</dbReference>
<evidence type="ECO:0000313" key="8">
    <source>
        <dbReference type="Proteomes" id="UP000199598"/>
    </source>
</evidence>
<name>A0A1I3YML3_9HYPH</name>
<evidence type="ECO:0000313" key="7">
    <source>
        <dbReference type="EMBL" id="SFK33000.1"/>
    </source>
</evidence>
<dbReference type="PIRSF" id="PIRSF019574">
    <property type="entry name" value="Periplasmic_polyamine_BP"/>
    <property type="match status" value="1"/>
</dbReference>
<evidence type="ECO:0000256" key="4">
    <source>
        <dbReference type="ARBA" id="ARBA00022764"/>
    </source>
</evidence>
<protein>
    <recommendedName>
        <fullName evidence="5">Putrescine-binding periplasmic protein</fullName>
    </recommendedName>
</protein>
<comment type="subcellular location">
    <subcellularLocation>
        <location evidence="1 5">Periplasm</location>
    </subcellularLocation>
</comment>
<comment type="similarity">
    <text evidence="5">Belongs to the bacterial solute-binding protein PotD/PotF family.</text>
</comment>
<dbReference type="Gene3D" id="3.40.190.10">
    <property type="entry name" value="Periplasmic binding protein-like II"/>
    <property type="match status" value="2"/>
</dbReference>
<organism evidence="7 8">
    <name type="scientific">Pseudovibrio ascidiaceicola</name>
    <dbReference type="NCBI Taxonomy" id="285279"/>
    <lineage>
        <taxon>Bacteria</taxon>
        <taxon>Pseudomonadati</taxon>
        <taxon>Pseudomonadota</taxon>
        <taxon>Alphaproteobacteria</taxon>
        <taxon>Hyphomicrobiales</taxon>
        <taxon>Stappiaceae</taxon>
        <taxon>Pseudovibrio</taxon>
    </lineage>
</organism>
<evidence type="ECO:0000256" key="5">
    <source>
        <dbReference type="PIRNR" id="PIRNR019574"/>
    </source>
</evidence>
<accession>A0A1I3YML3</accession>
<dbReference type="PANTHER" id="PTHR30222">
    <property type="entry name" value="SPERMIDINE/PUTRESCINE-BINDING PERIPLASMIC PROTEIN"/>
    <property type="match status" value="1"/>
</dbReference>
<keyword evidence="8" id="KW-1185">Reference proteome</keyword>
<dbReference type="Proteomes" id="UP000199598">
    <property type="component" value="Unassembled WGS sequence"/>
</dbReference>
<keyword evidence="3 6" id="KW-0732">Signal</keyword>
<gene>
    <name evidence="7" type="ORF">SAMN04488518_104113</name>
</gene>
<dbReference type="RefSeq" id="WP_093518712.1">
    <property type="nucleotide sequence ID" value="NZ_FOSK01000004.1"/>
</dbReference>
<comment type="caution">
    <text evidence="7">The sequence shown here is derived from an EMBL/GenBank/DDBJ whole genome shotgun (WGS) entry which is preliminary data.</text>
</comment>
<evidence type="ECO:0000256" key="6">
    <source>
        <dbReference type="SAM" id="SignalP"/>
    </source>
</evidence>
<dbReference type="CDD" id="cd13659">
    <property type="entry name" value="PBP2_PotF"/>
    <property type="match status" value="1"/>
</dbReference>
<reference evidence="7 8" key="1">
    <citation type="submission" date="2016-10" db="EMBL/GenBank/DDBJ databases">
        <authorList>
            <person name="Varghese N."/>
            <person name="Submissions S."/>
        </authorList>
    </citation>
    <scope>NUCLEOTIDE SEQUENCE [LARGE SCALE GENOMIC DNA]</scope>
    <source>
        <strain evidence="7 8">DSM 16392</strain>
    </source>
</reference>
<sequence>MKTVILLSGAAALALSLSAANAKDRIVNIYNWSDYVDAQVLKDFEKETGITVNYDTFDSNEVLETKLLTGKTGYDVVVPSATFLQRQIQAGVYQKLDKDKLPNLKHMDPLLQERTKVFDPGNEFSVNYMWGTSGYGVNEEKVRALNPDAPIGSWNLLFDVEELSKIAGCGVYVMDEPDEMFPAALHYLGLNPDSNSPKDIRAAGELLETIRPYIRKFHNSEFVNGLANGDICLAYGWSGDVLQAADRAAEADKGVEVTYILPNEGAQMWFDQIAVPADAEHVEEAHEFINYLMRPEVIAKMSDYVYYANGNKDATVLVDEEVTSNPNIYPTDEVKQRLYTIGAKPLKAQRLMNRTFTTVKTGH</sequence>
<dbReference type="InterPro" id="IPR001188">
    <property type="entry name" value="Sperm_putr-bd"/>
</dbReference>
<feature type="signal peptide" evidence="6">
    <location>
        <begin position="1"/>
        <end position="22"/>
    </location>
</feature>
<dbReference type="EMBL" id="FOSK01000004">
    <property type="protein sequence ID" value="SFK33000.1"/>
    <property type="molecule type" value="Genomic_DNA"/>
</dbReference>